<dbReference type="PIRSF" id="PIRSF001227">
    <property type="entry name" value="Pen_acylase"/>
    <property type="match status" value="1"/>
</dbReference>
<dbReference type="Pfam" id="PF01804">
    <property type="entry name" value="Penicil_amidase"/>
    <property type="match status" value="1"/>
</dbReference>
<dbReference type="PANTHER" id="PTHR34218">
    <property type="entry name" value="PEPTIDASE S45 PENICILLIN AMIDASE"/>
    <property type="match status" value="1"/>
</dbReference>
<comment type="cofactor">
    <cofactor evidence="6">
        <name>Ca(2+)</name>
        <dbReference type="ChEBI" id="CHEBI:29108"/>
    </cofactor>
    <text evidence="6">Binds 1 Ca(2+) ion per dimer.</text>
</comment>
<comment type="similarity">
    <text evidence="1">Belongs to the peptidase S45 family.</text>
</comment>
<keyword evidence="2" id="KW-0732">Signal</keyword>
<evidence type="ECO:0000256" key="4">
    <source>
        <dbReference type="ARBA" id="ARBA00023145"/>
    </source>
</evidence>
<dbReference type="PANTHER" id="PTHR34218:SF3">
    <property type="entry name" value="ACYL-HOMOSERINE LACTONE ACYLASE PVDQ"/>
    <property type="match status" value="1"/>
</dbReference>
<dbReference type="OrthoDB" id="9759796at2"/>
<evidence type="ECO:0000313" key="7">
    <source>
        <dbReference type="EMBL" id="TXB61726.1"/>
    </source>
</evidence>
<name>A0A5C6RH68_9BACT</name>
<dbReference type="Proteomes" id="UP000321580">
    <property type="component" value="Unassembled WGS sequence"/>
</dbReference>
<dbReference type="InterPro" id="IPR002692">
    <property type="entry name" value="S45"/>
</dbReference>
<dbReference type="Gene3D" id="1.10.1400.10">
    <property type="match status" value="1"/>
</dbReference>
<feature type="active site" description="Nucleophile" evidence="5">
    <location>
        <position position="280"/>
    </location>
</feature>
<evidence type="ECO:0000313" key="8">
    <source>
        <dbReference type="Proteomes" id="UP000321580"/>
    </source>
</evidence>
<gene>
    <name evidence="7" type="ORF">FRY97_17665</name>
</gene>
<dbReference type="InterPro" id="IPR014395">
    <property type="entry name" value="Pen/GL7ACA/AHL_acylase"/>
</dbReference>
<reference evidence="7 8" key="1">
    <citation type="submission" date="2019-08" db="EMBL/GenBank/DDBJ databases">
        <title>Genome of Phaeodactylibacter luteus.</title>
        <authorList>
            <person name="Bowman J.P."/>
        </authorList>
    </citation>
    <scope>NUCLEOTIDE SEQUENCE [LARGE SCALE GENOMIC DNA]</scope>
    <source>
        <strain evidence="7 8">KCTC 42180</strain>
    </source>
</reference>
<dbReference type="SUPFAM" id="SSF56235">
    <property type="entry name" value="N-terminal nucleophile aminohydrolases (Ntn hydrolases)"/>
    <property type="match status" value="1"/>
</dbReference>
<dbReference type="GO" id="GO:0016811">
    <property type="term" value="F:hydrolase activity, acting on carbon-nitrogen (but not peptide) bonds, in linear amides"/>
    <property type="evidence" value="ECO:0007669"/>
    <property type="project" value="InterPro"/>
</dbReference>
<dbReference type="InterPro" id="IPR029055">
    <property type="entry name" value="Ntn_hydrolases_N"/>
</dbReference>
<dbReference type="RefSeq" id="WP_147168895.1">
    <property type="nucleotide sequence ID" value="NZ_VOOR01000047.1"/>
</dbReference>
<feature type="binding site" evidence="6">
    <location>
        <position position="352"/>
    </location>
    <ligand>
        <name>Ca(2+)</name>
        <dbReference type="ChEBI" id="CHEBI:29108"/>
    </ligand>
</feature>
<dbReference type="CDD" id="cd03747">
    <property type="entry name" value="Ntn_PGA_like"/>
    <property type="match status" value="1"/>
</dbReference>
<dbReference type="Gene3D" id="3.60.20.10">
    <property type="entry name" value="Glutamine Phosphoribosylpyrophosphate, subunit 1, domain 1"/>
    <property type="match status" value="1"/>
</dbReference>
<proteinExistence type="inferred from homology"/>
<comment type="caution">
    <text evidence="7">The sequence shown here is derived from an EMBL/GenBank/DDBJ whole genome shotgun (WGS) entry which is preliminary data.</text>
</comment>
<keyword evidence="6" id="KW-0479">Metal-binding</keyword>
<dbReference type="InterPro" id="IPR023343">
    <property type="entry name" value="Penicillin_amidase_dom1"/>
</dbReference>
<dbReference type="GO" id="GO:0017000">
    <property type="term" value="P:antibiotic biosynthetic process"/>
    <property type="evidence" value="ECO:0007669"/>
    <property type="project" value="InterPro"/>
</dbReference>
<evidence type="ECO:0000256" key="5">
    <source>
        <dbReference type="PIRSR" id="PIRSR001227-1"/>
    </source>
</evidence>
<evidence type="ECO:0000256" key="3">
    <source>
        <dbReference type="ARBA" id="ARBA00022801"/>
    </source>
</evidence>
<protein>
    <submittedName>
        <fullName evidence="7">Penicillin acylase family protein</fullName>
    </submittedName>
</protein>
<feature type="binding site" evidence="6">
    <location>
        <position position="354"/>
    </location>
    <ligand>
        <name>Ca(2+)</name>
        <dbReference type="ChEBI" id="CHEBI:29108"/>
    </ligand>
</feature>
<dbReference type="Gene3D" id="1.10.439.10">
    <property type="entry name" value="Penicillin Amidohydrolase, domain 1"/>
    <property type="match status" value="1"/>
</dbReference>
<dbReference type="InterPro" id="IPR043147">
    <property type="entry name" value="Penicillin_amidase_A-knob"/>
</dbReference>
<dbReference type="EMBL" id="VOOR01000047">
    <property type="protein sequence ID" value="TXB61726.1"/>
    <property type="molecule type" value="Genomic_DNA"/>
</dbReference>
<dbReference type="InterPro" id="IPR043146">
    <property type="entry name" value="Penicillin_amidase_N_B-knob"/>
</dbReference>
<keyword evidence="8" id="KW-1185">Reference proteome</keyword>
<evidence type="ECO:0000256" key="1">
    <source>
        <dbReference type="ARBA" id="ARBA00006586"/>
    </source>
</evidence>
<evidence type="ECO:0000256" key="2">
    <source>
        <dbReference type="ARBA" id="ARBA00022729"/>
    </source>
</evidence>
<accession>A0A5C6RH68</accession>
<keyword evidence="3" id="KW-0378">Hydrolase</keyword>
<organism evidence="7 8">
    <name type="scientific">Phaeodactylibacter luteus</name>
    <dbReference type="NCBI Taxonomy" id="1564516"/>
    <lineage>
        <taxon>Bacteria</taxon>
        <taxon>Pseudomonadati</taxon>
        <taxon>Bacteroidota</taxon>
        <taxon>Saprospiria</taxon>
        <taxon>Saprospirales</taxon>
        <taxon>Haliscomenobacteraceae</taxon>
        <taxon>Phaeodactylibacter</taxon>
    </lineage>
</organism>
<dbReference type="AlphaFoldDB" id="A0A5C6RH68"/>
<evidence type="ECO:0000256" key="6">
    <source>
        <dbReference type="PIRSR" id="PIRSR001227-2"/>
    </source>
</evidence>
<dbReference type="GO" id="GO:0046872">
    <property type="term" value="F:metal ion binding"/>
    <property type="evidence" value="ECO:0007669"/>
    <property type="project" value="UniProtKB-KW"/>
</dbReference>
<keyword evidence="6" id="KW-0106">Calcium</keyword>
<dbReference type="Gene3D" id="2.30.120.10">
    <property type="match status" value="1"/>
</dbReference>
<sequence>MRRLRFFLALAATTALTLICSWHHPFGTQLPALGAFLSPFTGFWQNAEPIDALADLALSFPELEQPAQVVFDERAVPHIFAGSRTDAAFVQGYLTARDRLWQMDISVRATEGRLSEVLGEGTVARDRMQRRKGLRRAAENALKAWQHSPDEMAIINAYTAGANAWIGSLSPAEYPVEFKLLGYRPEAWTPLHTAIFFKSMAETLCFRHHDIPATNTRKLLGDALFDYFFPEYNPDQSPIIPESVDWPFEAAQGAAEVSEVQLSGLYEGELMPMPPPFIGSNNWAVSGDKTASGSPILCNDPHLSLTLPSIWYEIQISTPEYEAYGVSLPGVPGIIIGFNRDIAWGVTNAGHDVVDLYTIEWADEQKRSYILDGAAREAELVEERIVVAGQREPVLDTVRYTYWGPVAYESGGQDLAMHWLAVDELPEKPFYELGTFMKLMGGKGLDDYREALKGYSSPTQNFAFASREGDIAMTVNGRLPIKADQQGRFIQDGTQTANGWKGYIPEAHLPRVANPERGFISSANQHSTGPDYPYYYNGTFDDYRGRYINRRLDSLQGITVADMKALQLDNHSLKPEDALPVLLGLIAGRAEEDQWLKELKAWDYSFEPDARAPALFEQWFDRAYEMTFDDFKTLEEQAPVLYPEAWRFIELMEEVPEHIFFDRVETVQRERAADVVLAAWEEVVAGYEGQSWSDYKATGISHLGRIPAFSRTGLGVGGYYDAPNAIQKGFGPSWRMVVALGEAPEAYGVFPGGPSGNPGSPFYAPDVDKWAAGEYNTLHLMDGPGDKAVSPLYQMTFQPEKD</sequence>
<feature type="binding site" evidence="6">
    <location>
        <position position="355"/>
    </location>
    <ligand>
        <name>Ca(2+)</name>
        <dbReference type="ChEBI" id="CHEBI:29108"/>
    </ligand>
</feature>
<keyword evidence="4" id="KW-0865">Zymogen</keyword>